<feature type="transmembrane region" description="Helical" evidence="8">
    <location>
        <begin position="73"/>
        <end position="97"/>
    </location>
</feature>
<dbReference type="PANTHER" id="PTHR30450:SF1">
    <property type="entry name" value="D-METHIONINE TRANSPORT SYSTEM PERMEASE PROTEIN METI-RELATED"/>
    <property type="match status" value="1"/>
</dbReference>
<feature type="transmembrane region" description="Helical" evidence="8">
    <location>
        <begin position="38"/>
        <end position="61"/>
    </location>
</feature>
<evidence type="ECO:0000256" key="5">
    <source>
        <dbReference type="ARBA" id="ARBA00022692"/>
    </source>
</evidence>
<organism evidence="10 11">
    <name type="scientific">Pseudomonas putida</name>
    <name type="common">Arthrobacter siderocapsulatus</name>
    <dbReference type="NCBI Taxonomy" id="303"/>
    <lineage>
        <taxon>Bacteria</taxon>
        <taxon>Pseudomonadati</taxon>
        <taxon>Pseudomonadota</taxon>
        <taxon>Gammaproteobacteria</taxon>
        <taxon>Pseudomonadales</taxon>
        <taxon>Pseudomonadaceae</taxon>
        <taxon>Pseudomonas</taxon>
    </lineage>
</organism>
<dbReference type="Gene3D" id="1.10.3720.10">
    <property type="entry name" value="MetI-like"/>
    <property type="match status" value="1"/>
</dbReference>
<protein>
    <submittedName>
        <fullName evidence="10">Metal ABC transporter permease</fullName>
    </submittedName>
</protein>
<feature type="transmembrane region" description="Helical" evidence="8">
    <location>
        <begin position="166"/>
        <end position="189"/>
    </location>
</feature>
<keyword evidence="6 8" id="KW-1133">Transmembrane helix</keyword>
<sequence length="238" mass="25725">MEMYDAAIKNYDAAVEAIKLFFQNIDWLEIGLATNDTMLMLGGSLLFTVLLGLPLGVLLFLCSPRQLLENRVVYAIMSLAVNILRSLPFIILLIVMIPFTVLITGTSLGVAGAIPPLVVGATPFFARLVETALREVDRGIIEATQSMGATTRQIIMNALLPEARPGIFAAITVTAITLVSYTAMAGVVGAGGLGDLAIRFGYQRFQTDVMIVTVVLLLILVQVLQMVGDRLVVHFSRK</sequence>
<feature type="transmembrane region" description="Helical" evidence="8">
    <location>
        <begin position="103"/>
        <end position="126"/>
    </location>
</feature>
<evidence type="ECO:0000256" key="2">
    <source>
        <dbReference type="ARBA" id="ARBA00007069"/>
    </source>
</evidence>
<comment type="similarity">
    <text evidence="2">Belongs to the binding-protein-dependent transport system permease family. CysTW subfamily.</text>
</comment>
<keyword evidence="3 8" id="KW-0813">Transport</keyword>
<dbReference type="GO" id="GO:0048473">
    <property type="term" value="P:D-methionine transmembrane transport"/>
    <property type="evidence" value="ECO:0007669"/>
    <property type="project" value="TreeGrafter"/>
</dbReference>
<dbReference type="SUPFAM" id="SSF161098">
    <property type="entry name" value="MetI-like"/>
    <property type="match status" value="1"/>
</dbReference>
<dbReference type="GO" id="GO:0005886">
    <property type="term" value="C:plasma membrane"/>
    <property type="evidence" value="ECO:0007669"/>
    <property type="project" value="UniProtKB-SubCell"/>
</dbReference>
<feature type="transmembrane region" description="Helical" evidence="8">
    <location>
        <begin position="209"/>
        <end position="228"/>
    </location>
</feature>
<dbReference type="InterPro" id="IPR000515">
    <property type="entry name" value="MetI-like"/>
</dbReference>
<comment type="subcellular location">
    <subcellularLocation>
        <location evidence="1 8">Cell membrane</location>
        <topology evidence="1 8">Multi-pass membrane protein</topology>
    </subcellularLocation>
</comment>
<evidence type="ECO:0000256" key="7">
    <source>
        <dbReference type="ARBA" id="ARBA00023136"/>
    </source>
</evidence>
<keyword evidence="5 8" id="KW-0812">Transmembrane</keyword>
<evidence type="ECO:0000256" key="4">
    <source>
        <dbReference type="ARBA" id="ARBA00022475"/>
    </source>
</evidence>
<name>A0A2C5WAI0_PSEPU</name>
<evidence type="ECO:0000313" key="11">
    <source>
        <dbReference type="Proteomes" id="UP000222460"/>
    </source>
</evidence>
<comment type="caution">
    <text evidence="10">The sequence shown here is derived from an EMBL/GenBank/DDBJ whole genome shotgun (WGS) entry which is preliminary data.</text>
</comment>
<evidence type="ECO:0000313" key="10">
    <source>
        <dbReference type="EMBL" id="PHH41713.1"/>
    </source>
</evidence>
<dbReference type="EMBL" id="PDKZ01000002">
    <property type="protein sequence ID" value="PHH41713.1"/>
    <property type="molecule type" value="Genomic_DNA"/>
</dbReference>
<evidence type="ECO:0000256" key="3">
    <source>
        <dbReference type="ARBA" id="ARBA00022448"/>
    </source>
</evidence>
<evidence type="ECO:0000256" key="6">
    <source>
        <dbReference type="ARBA" id="ARBA00022989"/>
    </source>
</evidence>
<evidence type="ECO:0000256" key="1">
    <source>
        <dbReference type="ARBA" id="ARBA00004651"/>
    </source>
</evidence>
<dbReference type="Proteomes" id="UP000222460">
    <property type="component" value="Unassembled WGS sequence"/>
</dbReference>
<dbReference type="AlphaFoldDB" id="A0A2C5WAI0"/>
<dbReference type="PROSITE" id="PS50928">
    <property type="entry name" value="ABC_TM1"/>
    <property type="match status" value="1"/>
</dbReference>
<keyword evidence="4" id="KW-1003">Cell membrane</keyword>
<accession>A0A2C5WAI0</accession>
<dbReference type="NCBIfam" id="NF008049">
    <property type="entry name" value="PRK10782.1"/>
    <property type="match status" value="1"/>
</dbReference>
<dbReference type="InterPro" id="IPR051322">
    <property type="entry name" value="AA_ABC_Transporter_Permease"/>
</dbReference>
<evidence type="ECO:0000256" key="8">
    <source>
        <dbReference type="RuleBase" id="RU363032"/>
    </source>
</evidence>
<proteinExistence type="inferred from homology"/>
<reference evidence="11" key="1">
    <citation type="submission" date="2017-10" db="EMBL/GenBank/DDBJ databases">
        <title>FDA dAtabase for Regulatory Grade micrObial Sequences (FDA-ARGOS): Supporting development and validation of Infectious Disease Dx tests.</title>
        <authorList>
            <person name="Goldberg B."/>
            <person name="Campos J."/>
            <person name="Tallon L."/>
            <person name="Sadzewicz L."/>
            <person name="Ott S."/>
            <person name="Zhao X."/>
            <person name="Nagaraj S."/>
            <person name="Vavikolanu K."/>
            <person name="Aluvathingal J."/>
            <person name="Nadendla S."/>
            <person name="Geyer C."/>
            <person name="Sichtig H."/>
        </authorList>
    </citation>
    <scope>NUCLEOTIDE SEQUENCE [LARGE SCALE GENOMIC DNA]</scope>
    <source>
        <strain evidence="11">FDAARGOS_376</strain>
    </source>
</reference>
<gene>
    <name evidence="10" type="ORF">CRX57_16485</name>
</gene>
<dbReference type="Pfam" id="PF00528">
    <property type="entry name" value="BPD_transp_1"/>
    <property type="match status" value="1"/>
</dbReference>
<dbReference type="PANTHER" id="PTHR30450">
    <property type="entry name" value="ABC TRANSPORTER PERMEASE"/>
    <property type="match status" value="1"/>
</dbReference>
<feature type="domain" description="ABC transmembrane type-1" evidence="9">
    <location>
        <begin position="34"/>
        <end position="228"/>
    </location>
</feature>
<dbReference type="InterPro" id="IPR035906">
    <property type="entry name" value="MetI-like_sf"/>
</dbReference>
<dbReference type="FunFam" id="1.10.3720.10:FF:000002">
    <property type="entry name" value="D-methionine ABC transporter permease MetI"/>
    <property type="match status" value="1"/>
</dbReference>
<keyword evidence="7 8" id="KW-0472">Membrane</keyword>
<evidence type="ECO:0000259" key="9">
    <source>
        <dbReference type="PROSITE" id="PS50928"/>
    </source>
</evidence>
<dbReference type="CDD" id="cd06261">
    <property type="entry name" value="TM_PBP2"/>
    <property type="match status" value="1"/>
</dbReference>